<dbReference type="PROSITE" id="PS51257">
    <property type="entry name" value="PROKAR_LIPOPROTEIN"/>
    <property type="match status" value="1"/>
</dbReference>
<evidence type="ECO:0000313" key="1">
    <source>
        <dbReference type="EMBL" id="MBW8687055.1"/>
    </source>
</evidence>
<evidence type="ECO:0000313" key="2">
    <source>
        <dbReference type="Proteomes" id="UP000812961"/>
    </source>
</evidence>
<reference evidence="1 2" key="1">
    <citation type="submission" date="2021-08" db="EMBL/GenBank/DDBJ databases">
        <title>The genome sequence of Chitinophaga sp. B61.</title>
        <authorList>
            <person name="Zhang X."/>
        </authorList>
    </citation>
    <scope>NUCLEOTIDE SEQUENCE [LARGE SCALE GENOMIC DNA]</scope>
    <source>
        <strain evidence="1 2">B61</strain>
    </source>
</reference>
<gene>
    <name evidence="1" type="ORF">K1Y79_22150</name>
</gene>
<comment type="caution">
    <text evidence="1">The sequence shown here is derived from an EMBL/GenBank/DDBJ whole genome shotgun (WGS) entry which is preliminary data.</text>
</comment>
<dbReference type="EMBL" id="JAICCF010000004">
    <property type="protein sequence ID" value="MBW8687055.1"/>
    <property type="molecule type" value="Genomic_DNA"/>
</dbReference>
<accession>A0ABS7GH83</accession>
<evidence type="ECO:0008006" key="3">
    <source>
        <dbReference type="Google" id="ProtNLM"/>
    </source>
</evidence>
<name>A0ABS7GH83_9BACT</name>
<sequence length="294" mass="34436">MKYFLLICCSALLWAGCTKYEHVPGQPSTGDWLLTKIYEQLPGKTEYIKEEFIYPAGGDQPWVNLSCAPNYRNGIDTIRRDTFTYDSQRRVSQINSWLSGFPPQRMIKRIHYNANNQMDTLRVYTVSGSNGQQLLSGTHVFVYSGTSVRQYAYYTMNEFPMVDSFRYTYIGNNLAEWRTLNEGQWGGYTLSDVIDYNNYDTCNNVYRYLNMNLYFPVIQDKFRYLYPPFISRNNVRTKVMNYVEQIGSFEWAPIIKTEVYSYEKDSIGLITSARFSEPVSNDYTNLRYQYIPAP</sequence>
<organism evidence="1 2">
    <name type="scientific">Chitinophaga rhizophila</name>
    <dbReference type="NCBI Taxonomy" id="2866212"/>
    <lineage>
        <taxon>Bacteria</taxon>
        <taxon>Pseudomonadati</taxon>
        <taxon>Bacteroidota</taxon>
        <taxon>Chitinophagia</taxon>
        <taxon>Chitinophagales</taxon>
        <taxon>Chitinophagaceae</taxon>
        <taxon>Chitinophaga</taxon>
    </lineage>
</organism>
<keyword evidence="2" id="KW-1185">Reference proteome</keyword>
<protein>
    <recommendedName>
        <fullName evidence="3">DKNYY family protein</fullName>
    </recommendedName>
</protein>
<dbReference type="RefSeq" id="WP_220252382.1">
    <property type="nucleotide sequence ID" value="NZ_JAICCF010000004.1"/>
</dbReference>
<dbReference type="Proteomes" id="UP000812961">
    <property type="component" value="Unassembled WGS sequence"/>
</dbReference>
<proteinExistence type="predicted"/>